<dbReference type="EMBL" id="CM001403">
    <property type="protein sequence ID" value="EHQ28867.1"/>
    <property type="molecule type" value="Genomic_DNA"/>
</dbReference>
<protein>
    <submittedName>
        <fullName evidence="9">Glycoside hydrolase family 43</fullName>
    </submittedName>
</protein>
<sequence>MLPYIRRYLFIYLSFFVLIKLSSAYANPVPGQKLLAYWRFEQVQHLNGELSQSIKGNPLTADDRKPTEPQPFVYDDSGNGNFLQVRGSKSSPNVFSDDVPSSETAGKPNQRSLTLKWTGECVLTMDRPLAYADIQKSWKIEASLLCNQLALEQVFICKEGLKGNLAADVSIGYDPMLKRYFVEVMCADGKARRVPAGSAVMAGKWYDICADAVYDEEHDLTTLKISVKASGAKNFEKPATIVVKGITMQHHAAMWVVGHGYPGGFPNSLQVDGGGIDEVKIWGEALPRKVGQNPLFTDAFTADPTALVCGDSVYAYVGHDAASVGGWFNMPEWLCYSSTDMKHWKAHGSILKAQDFVNANSTAAWAAQVVKKGNKYYFYVTLDGKKGHFITVAVGNSPTGPFKEAMPGKPLITDDMTNDSHRPNADIDPTVLIDDDGTPWMFWGNGDCYMVKLNQNMVELDGPITKIPFRNYSEGPWVFKRNGLYYNVYAADAPGVQAEQICYSTATKITGPWVYGGLVTGPAKYGFTIHPAVIAFKNKWYFFYHDGSYALDGTPGGDCRRSVCLEYLDFYQNGQIKPVALTVQGINSVKQK</sequence>
<proteinExistence type="inferred from homology"/>
<dbReference type="GO" id="GO:0045493">
    <property type="term" value="P:xylan catabolic process"/>
    <property type="evidence" value="ECO:0007669"/>
    <property type="project" value="UniProtKB-KW"/>
</dbReference>
<keyword evidence="2" id="KW-0858">Xylan degradation</keyword>
<evidence type="ECO:0000256" key="1">
    <source>
        <dbReference type="ARBA" id="ARBA00009865"/>
    </source>
</evidence>
<evidence type="ECO:0000256" key="5">
    <source>
        <dbReference type="ARBA" id="ARBA00023295"/>
    </source>
</evidence>
<feature type="region of interest" description="Disordered" evidence="8">
    <location>
        <begin position="54"/>
        <end position="110"/>
    </location>
</feature>
<gene>
    <name evidence="9" type="ORF">Mucpa_4782</name>
</gene>
<dbReference type="PANTHER" id="PTHR43772:SF2">
    <property type="entry name" value="PUTATIVE (AFU_ORTHOLOGUE AFUA_2G04480)-RELATED"/>
    <property type="match status" value="1"/>
</dbReference>
<evidence type="ECO:0000256" key="8">
    <source>
        <dbReference type="SAM" id="MobiDB-lite"/>
    </source>
</evidence>
<accession>H1Y349</accession>
<evidence type="ECO:0000256" key="2">
    <source>
        <dbReference type="ARBA" id="ARBA00022651"/>
    </source>
</evidence>
<dbReference type="AlphaFoldDB" id="H1Y349"/>
<dbReference type="InterPro" id="IPR052176">
    <property type="entry name" value="Glycosyl_Hydrlase_43_Enz"/>
</dbReference>
<organism evidence="9 10">
    <name type="scientific">Mucilaginibacter paludis DSM 18603</name>
    <dbReference type="NCBI Taxonomy" id="714943"/>
    <lineage>
        <taxon>Bacteria</taxon>
        <taxon>Pseudomonadati</taxon>
        <taxon>Bacteroidota</taxon>
        <taxon>Sphingobacteriia</taxon>
        <taxon>Sphingobacteriales</taxon>
        <taxon>Sphingobacteriaceae</taxon>
        <taxon>Mucilaginibacter</taxon>
    </lineage>
</organism>
<keyword evidence="4" id="KW-0119">Carbohydrate metabolism</keyword>
<keyword evidence="10" id="KW-1185">Reference proteome</keyword>
<dbReference type="SUPFAM" id="SSF75005">
    <property type="entry name" value="Arabinanase/levansucrase/invertase"/>
    <property type="match status" value="1"/>
</dbReference>
<name>H1Y349_9SPHI</name>
<keyword evidence="5 7" id="KW-0326">Glycosidase</keyword>
<keyword evidence="3 7" id="KW-0378">Hydrolase</keyword>
<dbReference type="Pfam" id="PF04616">
    <property type="entry name" value="Glyco_hydro_43"/>
    <property type="match status" value="1"/>
</dbReference>
<evidence type="ECO:0000256" key="3">
    <source>
        <dbReference type="ARBA" id="ARBA00022801"/>
    </source>
</evidence>
<dbReference type="HOGENOM" id="CLU_460662_0_0_10"/>
<keyword evidence="2" id="KW-0624">Polysaccharide degradation</keyword>
<dbReference type="InterPro" id="IPR006710">
    <property type="entry name" value="Glyco_hydro_43"/>
</dbReference>
<dbReference type="GO" id="GO:0004553">
    <property type="term" value="F:hydrolase activity, hydrolyzing O-glycosyl compounds"/>
    <property type="evidence" value="ECO:0007669"/>
    <property type="project" value="InterPro"/>
</dbReference>
<evidence type="ECO:0000256" key="4">
    <source>
        <dbReference type="ARBA" id="ARBA00023277"/>
    </source>
</evidence>
<reference evidence="9" key="1">
    <citation type="submission" date="2011-09" db="EMBL/GenBank/DDBJ databases">
        <title>The permanent draft genome of Mucilaginibacter paludis DSM 18603.</title>
        <authorList>
            <consortium name="US DOE Joint Genome Institute (JGI-PGF)"/>
            <person name="Lucas S."/>
            <person name="Han J."/>
            <person name="Lapidus A."/>
            <person name="Bruce D."/>
            <person name="Goodwin L."/>
            <person name="Pitluck S."/>
            <person name="Peters L."/>
            <person name="Kyrpides N."/>
            <person name="Mavromatis K."/>
            <person name="Ivanova N."/>
            <person name="Mikhailova N."/>
            <person name="Held B."/>
            <person name="Detter J.C."/>
            <person name="Tapia R."/>
            <person name="Han C."/>
            <person name="Land M."/>
            <person name="Hauser L."/>
            <person name="Markowitz V."/>
            <person name="Cheng J.-F."/>
            <person name="Hugenholtz P."/>
            <person name="Woyke T."/>
            <person name="Wu D."/>
            <person name="Tindall B."/>
            <person name="Brambilla E."/>
            <person name="Klenk H.-P."/>
            <person name="Eisen J.A."/>
        </authorList>
    </citation>
    <scope>NUCLEOTIDE SEQUENCE [LARGE SCALE GENOMIC DNA]</scope>
    <source>
        <strain evidence="9">DSM 18603</strain>
    </source>
</reference>
<comment type="similarity">
    <text evidence="1 7">Belongs to the glycosyl hydrolase 43 family.</text>
</comment>
<dbReference type="eggNOG" id="COG3507">
    <property type="taxonomic scope" value="Bacteria"/>
</dbReference>
<dbReference type="InterPro" id="IPR023296">
    <property type="entry name" value="Glyco_hydro_beta-prop_sf"/>
</dbReference>
<dbReference type="PANTHER" id="PTHR43772">
    <property type="entry name" value="ENDO-1,4-BETA-XYLANASE"/>
    <property type="match status" value="1"/>
</dbReference>
<dbReference type="STRING" id="714943.Mucpa_4782"/>
<feature type="site" description="Important for catalytic activity, responsible for pKa modulation of the active site Glu and correct orientation of both the proton donor and substrate" evidence="6">
    <location>
        <position position="428"/>
    </location>
</feature>
<dbReference type="Gene3D" id="2.115.10.20">
    <property type="entry name" value="Glycosyl hydrolase domain, family 43"/>
    <property type="match status" value="1"/>
</dbReference>
<evidence type="ECO:0000256" key="7">
    <source>
        <dbReference type="RuleBase" id="RU361187"/>
    </source>
</evidence>
<feature type="compositionally biased region" description="Polar residues" evidence="8">
    <location>
        <begin position="78"/>
        <end position="110"/>
    </location>
</feature>
<evidence type="ECO:0000313" key="10">
    <source>
        <dbReference type="Proteomes" id="UP000002774"/>
    </source>
</evidence>
<evidence type="ECO:0000256" key="6">
    <source>
        <dbReference type="PIRSR" id="PIRSR606710-2"/>
    </source>
</evidence>
<dbReference type="Proteomes" id="UP000002774">
    <property type="component" value="Chromosome"/>
</dbReference>
<evidence type="ECO:0000313" key="9">
    <source>
        <dbReference type="EMBL" id="EHQ28867.1"/>
    </source>
</evidence>